<keyword evidence="3" id="KW-0238">DNA-binding</keyword>
<dbReference type="Proteomes" id="UP000809621">
    <property type="component" value="Unassembled WGS sequence"/>
</dbReference>
<dbReference type="PANTHER" id="PTHR30537">
    <property type="entry name" value="HTH-TYPE TRANSCRIPTIONAL REGULATOR"/>
    <property type="match status" value="1"/>
</dbReference>
<evidence type="ECO:0000256" key="1">
    <source>
        <dbReference type="ARBA" id="ARBA00009437"/>
    </source>
</evidence>
<dbReference type="SUPFAM" id="SSF53850">
    <property type="entry name" value="Periplasmic binding protein-like II"/>
    <property type="match status" value="1"/>
</dbReference>
<dbReference type="PROSITE" id="PS50931">
    <property type="entry name" value="HTH_LYSR"/>
    <property type="match status" value="1"/>
</dbReference>
<gene>
    <name evidence="6" type="ORF">JQC93_04505</name>
</gene>
<evidence type="ECO:0000313" key="6">
    <source>
        <dbReference type="EMBL" id="MBM7035661.1"/>
    </source>
</evidence>
<evidence type="ECO:0000256" key="4">
    <source>
        <dbReference type="ARBA" id="ARBA00023163"/>
    </source>
</evidence>
<evidence type="ECO:0000256" key="2">
    <source>
        <dbReference type="ARBA" id="ARBA00023015"/>
    </source>
</evidence>
<dbReference type="Gene3D" id="3.40.190.290">
    <property type="match status" value="1"/>
</dbReference>
<dbReference type="Pfam" id="PF03466">
    <property type="entry name" value="LysR_substrate"/>
    <property type="match status" value="1"/>
</dbReference>
<reference evidence="6 7" key="1">
    <citation type="submission" date="2021-02" db="EMBL/GenBank/DDBJ databases">
        <authorList>
            <person name="Park J.-S."/>
        </authorList>
    </citation>
    <scope>NUCLEOTIDE SEQUENCE [LARGE SCALE GENOMIC DNA]</scope>
    <source>
        <strain evidence="6 7">188UL20-2</strain>
    </source>
</reference>
<name>A0ABS2HG71_9VIBR</name>
<evidence type="ECO:0000259" key="5">
    <source>
        <dbReference type="PROSITE" id="PS50931"/>
    </source>
</evidence>
<dbReference type="SUPFAM" id="SSF46785">
    <property type="entry name" value="Winged helix' DNA-binding domain"/>
    <property type="match status" value="1"/>
</dbReference>
<dbReference type="InterPro" id="IPR000847">
    <property type="entry name" value="LysR_HTH_N"/>
</dbReference>
<dbReference type="InterPro" id="IPR036390">
    <property type="entry name" value="WH_DNA-bd_sf"/>
</dbReference>
<evidence type="ECO:0000256" key="3">
    <source>
        <dbReference type="ARBA" id="ARBA00023125"/>
    </source>
</evidence>
<dbReference type="RefSeq" id="WP_205157244.1">
    <property type="nucleotide sequence ID" value="NZ_JAFEUM010000001.1"/>
</dbReference>
<dbReference type="CDD" id="cd08422">
    <property type="entry name" value="PBP2_CrgA_like"/>
    <property type="match status" value="1"/>
</dbReference>
<organism evidence="6 7">
    <name type="scientific">Vibrio ulleungensis</name>
    <dbReference type="NCBI Taxonomy" id="2807619"/>
    <lineage>
        <taxon>Bacteria</taxon>
        <taxon>Pseudomonadati</taxon>
        <taxon>Pseudomonadota</taxon>
        <taxon>Gammaproteobacteria</taxon>
        <taxon>Vibrionales</taxon>
        <taxon>Vibrionaceae</taxon>
        <taxon>Vibrio</taxon>
    </lineage>
</organism>
<protein>
    <submittedName>
        <fullName evidence="6">LysR family transcriptional regulator</fullName>
    </submittedName>
</protein>
<comment type="caution">
    <text evidence="6">The sequence shown here is derived from an EMBL/GenBank/DDBJ whole genome shotgun (WGS) entry which is preliminary data.</text>
</comment>
<proteinExistence type="inferred from homology"/>
<comment type="similarity">
    <text evidence="1">Belongs to the LysR transcriptional regulatory family.</text>
</comment>
<dbReference type="InterPro" id="IPR005119">
    <property type="entry name" value="LysR_subst-bd"/>
</dbReference>
<evidence type="ECO:0000313" key="7">
    <source>
        <dbReference type="Proteomes" id="UP000809621"/>
    </source>
</evidence>
<dbReference type="EMBL" id="JAFEUM010000001">
    <property type="protein sequence ID" value="MBM7035661.1"/>
    <property type="molecule type" value="Genomic_DNA"/>
</dbReference>
<accession>A0ABS2HG71</accession>
<dbReference type="InterPro" id="IPR058163">
    <property type="entry name" value="LysR-type_TF_proteobact-type"/>
</dbReference>
<dbReference type="Gene3D" id="1.10.10.10">
    <property type="entry name" value="Winged helix-like DNA-binding domain superfamily/Winged helix DNA-binding domain"/>
    <property type="match status" value="1"/>
</dbReference>
<keyword evidence="7" id="KW-1185">Reference proteome</keyword>
<keyword evidence="4" id="KW-0804">Transcription</keyword>
<keyword evidence="2" id="KW-0805">Transcription regulation</keyword>
<sequence length="304" mass="34754">MDQLRALRYFVEVAEQKSFAKAAKRFDVPASSISRRISDLESHLSTQLLIRNTRSVKLTELGQHYYQQTSRLILDLDKQDRLLKETQTNPSGRLTISSMVGFGERYLIPMLETFQQRYPDIELNVHLSDTLTKFGKDEVDIAIRGGYAPDERVVAIPLMSNHFVAAASKEYLDKYGPPSTTLDLVKHKGLFYTTPQGNTPWLTQVAGEWHNVSGKTITSSNHGKWLINQAIAGKGILMLPKWVLQEHFDRNELVELHFDHPVDVTQNSNFAVYMIYQKLDYAIPKIKVAVDFVREQMRDKASQV</sequence>
<dbReference type="Pfam" id="PF00126">
    <property type="entry name" value="HTH_1"/>
    <property type="match status" value="1"/>
</dbReference>
<dbReference type="InterPro" id="IPR036388">
    <property type="entry name" value="WH-like_DNA-bd_sf"/>
</dbReference>
<dbReference type="PANTHER" id="PTHR30537:SF5">
    <property type="entry name" value="HTH-TYPE TRANSCRIPTIONAL ACTIVATOR TTDR-RELATED"/>
    <property type="match status" value="1"/>
</dbReference>
<feature type="domain" description="HTH lysR-type" evidence="5">
    <location>
        <begin position="1"/>
        <end position="59"/>
    </location>
</feature>